<dbReference type="OrthoDB" id="3944128at2759"/>
<organism evidence="3 4">
    <name type="scientific">Zymoseptoria brevis</name>
    <dbReference type="NCBI Taxonomy" id="1047168"/>
    <lineage>
        <taxon>Eukaryota</taxon>
        <taxon>Fungi</taxon>
        <taxon>Dikarya</taxon>
        <taxon>Ascomycota</taxon>
        <taxon>Pezizomycotina</taxon>
        <taxon>Dothideomycetes</taxon>
        <taxon>Dothideomycetidae</taxon>
        <taxon>Mycosphaerellales</taxon>
        <taxon>Mycosphaerellaceae</taxon>
        <taxon>Zymoseptoria</taxon>
    </lineage>
</organism>
<feature type="compositionally biased region" description="Polar residues" evidence="1">
    <location>
        <begin position="761"/>
        <end position="771"/>
    </location>
</feature>
<name>A0A0F4G9G9_9PEZI</name>
<dbReference type="EMBL" id="LAFY01004237">
    <property type="protein sequence ID" value="KJX93657.1"/>
    <property type="molecule type" value="Genomic_DNA"/>
</dbReference>
<dbReference type="STRING" id="1047168.A0A0F4G9G9"/>
<feature type="compositionally biased region" description="Low complexity" evidence="1">
    <location>
        <begin position="533"/>
        <end position="568"/>
    </location>
</feature>
<feature type="compositionally biased region" description="Polar residues" evidence="1">
    <location>
        <begin position="448"/>
        <end position="470"/>
    </location>
</feature>
<accession>A0A0F4G9G9</accession>
<keyword evidence="2" id="KW-0732">Signal</keyword>
<comment type="caution">
    <text evidence="3">The sequence shown here is derived from an EMBL/GenBank/DDBJ whole genome shotgun (WGS) entry which is preliminary data.</text>
</comment>
<protein>
    <submittedName>
        <fullName evidence="3">Uncharacterized protein</fullName>
    </submittedName>
</protein>
<proteinExistence type="predicted"/>
<feature type="chain" id="PRO_5002468263" evidence="2">
    <location>
        <begin position="24"/>
        <end position="820"/>
    </location>
</feature>
<evidence type="ECO:0000313" key="4">
    <source>
        <dbReference type="Proteomes" id="UP000033647"/>
    </source>
</evidence>
<sequence length="820" mass="83915">MKTFGLPAGLLAMIYAFPATADAHYVPTNTSANNIYTSSIPTSTSANNTHTSPVSTSTSRNNTFLPATGSGPDYATSCNAEWNAYSAAYSSWTRLHNTVTTTTASLDGEVKFPIKYIANATTLCDLHPRVTCDNPIILSTGTVTRSDAITGYTTITHTFGSAYTGPSPSCTVQPCDCDPLWAAYSSSLTANATATSATPLTTPFCQNSSLAEHYSSLDSSIRGCGKCTIYGTHVQLVYWPEPTESVSRTRDYCATTPTANLTTYNSDAVITAYAGKSLGNASHVPTPTDPSKQTITADGHAFTEGTAYISIGSVWAADRCSHTFGTVTDAILAMPSSSVLSLRYFQDHFQRLMETDKITGYPVNYGDFQTPIPWSAWVGMNQCTSGPWGGPQCDVIDERSYLPQLAIPPQITELSPDFKNCQMWYNGLFDPPLALTEAKSADAITNPYVHSTPQTTSAKPAPTAEQNTLPTGYGGDQGHNDNSGGSGPNNEHETADTIPQPGSGNNGNNNGNGQGQGSSGSGSGSNNGGSGAGSVTSGSGSNSNSGSGSSNQGTSSNSGSNSDNHNNGNSGGSVGSYINSGMSPNSNSNSNGDQNQNNPSSGSSGSSLNSSNNDNHQQAVAHCPSNEPWTYTFTLNNGQEIHATGSNSVAVIGNVACTLNGPPQIVAEGVTASYLPGGVVFNEEHVYSFPNGSGADTVTATLGGDVHVAVQTQDAGVVVVDGTSLTPGDDATTLSNGEVLSAATNGVVVVTKYTVGQAAVSSSATQTGSSRTSDEPGGSATKSGSAPAASSSKGAAAGLVSTHGISSLAIGLFIAALLGA</sequence>
<dbReference type="AlphaFoldDB" id="A0A0F4G9G9"/>
<feature type="compositionally biased region" description="Gly residues" evidence="1">
    <location>
        <begin position="510"/>
        <end position="532"/>
    </location>
</feature>
<feature type="region of interest" description="Disordered" evidence="1">
    <location>
        <begin position="39"/>
        <end position="63"/>
    </location>
</feature>
<evidence type="ECO:0000256" key="1">
    <source>
        <dbReference type="SAM" id="MobiDB-lite"/>
    </source>
</evidence>
<evidence type="ECO:0000256" key="2">
    <source>
        <dbReference type="SAM" id="SignalP"/>
    </source>
</evidence>
<keyword evidence="4" id="KW-1185">Reference proteome</keyword>
<feature type="compositionally biased region" description="Low complexity" evidence="1">
    <location>
        <begin position="575"/>
        <end position="615"/>
    </location>
</feature>
<reference evidence="3 4" key="1">
    <citation type="submission" date="2015-03" db="EMBL/GenBank/DDBJ databases">
        <title>RNA-seq based gene annotation and comparative genomics of four Zymoseptoria species reveal species-specific pathogenicity related genes and transposable element activity.</title>
        <authorList>
            <person name="Grandaubert J."/>
            <person name="Bhattacharyya A."/>
            <person name="Stukenbrock E.H."/>
        </authorList>
    </citation>
    <scope>NUCLEOTIDE SEQUENCE [LARGE SCALE GENOMIC DNA]</scope>
    <source>
        <strain evidence="3 4">Zb18110</strain>
    </source>
</reference>
<feature type="signal peptide" evidence="2">
    <location>
        <begin position="1"/>
        <end position="23"/>
    </location>
</feature>
<gene>
    <name evidence="3" type="ORF">TI39_contig4278g00005</name>
</gene>
<feature type="compositionally biased region" description="Low complexity" evidence="1">
    <location>
        <begin position="776"/>
        <end position="788"/>
    </location>
</feature>
<feature type="region of interest" description="Disordered" evidence="1">
    <location>
        <begin position="761"/>
        <end position="788"/>
    </location>
</feature>
<dbReference type="Proteomes" id="UP000033647">
    <property type="component" value="Unassembled WGS sequence"/>
</dbReference>
<evidence type="ECO:0000313" key="3">
    <source>
        <dbReference type="EMBL" id="KJX93657.1"/>
    </source>
</evidence>
<feature type="region of interest" description="Disordered" evidence="1">
    <location>
        <begin position="447"/>
        <end position="621"/>
    </location>
</feature>